<evidence type="ECO:0000313" key="1">
    <source>
        <dbReference type="EMBL" id="JAE06753.1"/>
    </source>
</evidence>
<name>A0A0A9FER5_ARUDO</name>
<proteinExistence type="predicted"/>
<dbReference type="EMBL" id="GBRH01191143">
    <property type="protein sequence ID" value="JAE06753.1"/>
    <property type="molecule type" value="Transcribed_RNA"/>
</dbReference>
<sequence length="17" mass="1999">MQILHPLPDQFFNPSSK</sequence>
<accession>A0A0A9FER5</accession>
<dbReference type="AlphaFoldDB" id="A0A0A9FER5"/>
<reference evidence="1" key="1">
    <citation type="submission" date="2014-09" db="EMBL/GenBank/DDBJ databases">
        <authorList>
            <person name="Magalhaes I.L.F."/>
            <person name="Oliveira U."/>
            <person name="Santos F.R."/>
            <person name="Vidigal T.H.D.A."/>
            <person name="Brescovit A.D."/>
            <person name="Santos A.J."/>
        </authorList>
    </citation>
    <scope>NUCLEOTIDE SEQUENCE</scope>
    <source>
        <tissue evidence="1">Shoot tissue taken approximately 20 cm above the soil surface</tissue>
    </source>
</reference>
<reference evidence="1" key="2">
    <citation type="journal article" date="2015" name="Data Brief">
        <title>Shoot transcriptome of the giant reed, Arundo donax.</title>
        <authorList>
            <person name="Barrero R.A."/>
            <person name="Guerrero F.D."/>
            <person name="Moolhuijzen P."/>
            <person name="Goolsby J.A."/>
            <person name="Tidwell J."/>
            <person name="Bellgard S.E."/>
            <person name="Bellgard M.I."/>
        </authorList>
    </citation>
    <scope>NUCLEOTIDE SEQUENCE</scope>
    <source>
        <tissue evidence="1">Shoot tissue taken approximately 20 cm above the soil surface</tissue>
    </source>
</reference>
<protein>
    <submittedName>
        <fullName evidence="1">Uncharacterized protein</fullName>
    </submittedName>
</protein>
<organism evidence="1">
    <name type="scientific">Arundo donax</name>
    <name type="common">Giant reed</name>
    <name type="synonym">Donax arundinaceus</name>
    <dbReference type="NCBI Taxonomy" id="35708"/>
    <lineage>
        <taxon>Eukaryota</taxon>
        <taxon>Viridiplantae</taxon>
        <taxon>Streptophyta</taxon>
        <taxon>Embryophyta</taxon>
        <taxon>Tracheophyta</taxon>
        <taxon>Spermatophyta</taxon>
        <taxon>Magnoliopsida</taxon>
        <taxon>Liliopsida</taxon>
        <taxon>Poales</taxon>
        <taxon>Poaceae</taxon>
        <taxon>PACMAD clade</taxon>
        <taxon>Arundinoideae</taxon>
        <taxon>Arundineae</taxon>
        <taxon>Arundo</taxon>
    </lineage>
</organism>